<organism evidence="3 4">
    <name type="scientific">Litchfieldia luteola</name>
    <dbReference type="NCBI Taxonomy" id="682179"/>
    <lineage>
        <taxon>Bacteria</taxon>
        <taxon>Bacillati</taxon>
        <taxon>Bacillota</taxon>
        <taxon>Bacilli</taxon>
        <taxon>Bacillales</taxon>
        <taxon>Bacillaceae</taxon>
        <taxon>Litchfieldia</taxon>
    </lineage>
</organism>
<keyword evidence="2" id="KW-0812">Transmembrane</keyword>
<protein>
    <recommendedName>
        <fullName evidence="5">YqhP</fullName>
    </recommendedName>
</protein>
<dbReference type="InterPro" id="IPR048110">
    <property type="entry name" value="SA1362/YqhP-like"/>
</dbReference>
<dbReference type="RefSeq" id="WP_193539699.1">
    <property type="nucleotide sequence ID" value="NZ_JADCLJ010000024.1"/>
</dbReference>
<keyword evidence="4" id="KW-1185">Reference proteome</keyword>
<dbReference type="EMBL" id="JADCLJ010000024">
    <property type="protein sequence ID" value="MBE4910466.1"/>
    <property type="molecule type" value="Genomic_DNA"/>
</dbReference>
<feature type="compositionally biased region" description="Polar residues" evidence="1">
    <location>
        <begin position="82"/>
        <end position="107"/>
    </location>
</feature>
<reference evidence="3 4" key="1">
    <citation type="submission" date="2020-10" db="EMBL/GenBank/DDBJ databases">
        <title>Bacillus sp. HD4P25, an endophyte from a halophyte.</title>
        <authorList>
            <person name="Sun J.-Q."/>
        </authorList>
    </citation>
    <scope>NUCLEOTIDE SEQUENCE [LARGE SCALE GENOMIC DNA]</scope>
    <source>
        <strain evidence="3 4">YIM 93174</strain>
    </source>
</reference>
<feature type="region of interest" description="Disordered" evidence="1">
    <location>
        <begin position="71"/>
        <end position="117"/>
    </location>
</feature>
<accession>A0ABR9QPM5</accession>
<evidence type="ECO:0000313" key="3">
    <source>
        <dbReference type="EMBL" id="MBE4910466.1"/>
    </source>
</evidence>
<feature type="transmembrane region" description="Helical" evidence="2">
    <location>
        <begin position="32"/>
        <end position="52"/>
    </location>
</feature>
<proteinExistence type="predicted"/>
<keyword evidence="2" id="KW-1133">Transmembrane helix</keyword>
<evidence type="ECO:0000313" key="4">
    <source>
        <dbReference type="Proteomes" id="UP001516662"/>
    </source>
</evidence>
<comment type="caution">
    <text evidence="3">The sequence shown here is derived from an EMBL/GenBank/DDBJ whole genome shotgun (WGS) entry which is preliminary data.</text>
</comment>
<name>A0ABR9QPM5_9BACI</name>
<dbReference type="Proteomes" id="UP001516662">
    <property type="component" value="Unassembled WGS sequence"/>
</dbReference>
<evidence type="ECO:0008006" key="5">
    <source>
        <dbReference type="Google" id="ProtNLM"/>
    </source>
</evidence>
<dbReference type="NCBIfam" id="NF041554">
    <property type="entry name" value="SA1362_fam"/>
    <property type="match status" value="1"/>
</dbReference>
<sequence>MNRRRNIFVLVLISLSVFGLLSTLLFEPGQLLKQLAIYAFFGVVIFLIYKWFVRRRIGGKEHSAYLRAAKQSAKRFNDQGSRKSNVLGSINKKASLTSVKKPNQPSTPKKKSTPTHLTVIEGKKGKKKNRAFF</sequence>
<keyword evidence="2" id="KW-0472">Membrane</keyword>
<gene>
    <name evidence="3" type="ORF">IMZ08_20700</name>
</gene>
<feature type="transmembrane region" description="Helical" evidence="2">
    <location>
        <begin position="7"/>
        <end position="26"/>
    </location>
</feature>
<evidence type="ECO:0000256" key="1">
    <source>
        <dbReference type="SAM" id="MobiDB-lite"/>
    </source>
</evidence>
<evidence type="ECO:0000256" key="2">
    <source>
        <dbReference type="SAM" id="Phobius"/>
    </source>
</evidence>